<evidence type="ECO:0000256" key="5">
    <source>
        <dbReference type="ARBA" id="ARBA00022490"/>
    </source>
</evidence>
<keyword evidence="13 15" id="KW-0811">Translocation</keyword>
<name>A0A8E0N835_9CAUL</name>
<evidence type="ECO:0000256" key="17">
    <source>
        <dbReference type="SAM" id="MobiDB-lite"/>
    </source>
</evidence>
<evidence type="ECO:0000256" key="1">
    <source>
        <dbReference type="ARBA" id="ARBA00001947"/>
    </source>
</evidence>
<dbReference type="GO" id="GO:0017038">
    <property type="term" value="P:protein import"/>
    <property type="evidence" value="ECO:0007669"/>
    <property type="project" value="InterPro"/>
</dbReference>
<dbReference type="GO" id="GO:0005886">
    <property type="term" value="C:plasma membrane"/>
    <property type="evidence" value="ECO:0007669"/>
    <property type="project" value="UniProtKB-SubCell"/>
</dbReference>
<dbReference type="Pfam" id="PF07517">
    <property type="entry name" value="SecA_DEAD"/>
    <property type="match status" value="1"/>
</dbReference>
<comment type="subcellular location">
    <subcellularLocation>
        <location evidence="15">Cell membrane</location>
        <topology evidence="15">Peripheral membrane protein</topology>
        <orientation evidence="15">Cytoplasmic side</orientation>
    </subcellularLocation>
    <subcellularLocation>
        <location evidence="15">Cytoplasm</location>
    </subcellularLocation>
    <text evidence="15">Distribution is 50-50.</text>
</comment>
<dbReference type="AlphaFoldDB" id="A0A8E0N835"/>
<dbReference type="GO" id="GO:0043952">
    <property type="term" value="P:protein transport by the Sec complex"/>
    <property type="evidence" value="ECO:0007669"/>
    <property type="project" value="UniProtKB-ARBA"/>
</dbReference>
<dbReference type="InterPro" id="IPR036266">
    <property type="entry name" value="SecA_Wing/Scaffold_sf"/>
</dbReference>
<dbReference type="Gene3D" id="3.90.1440.10">
    <property type="entry name" value="SecA, preprotein cross-linking domain"/>
    <property type="match status" value="1"/>
</dbReference>
<dbReference type="PROSITE" id="PS51192">
    <property type="entry name" value="HELICASE_ATP_BIND_1"/>
    <property type="match status" value="1"/>
</dbReference>
<evidence type="ECO:0000259" key="18">
    <source>
        <dbReference type="PROSITE" id="PS51192"/>
    </source>
</evidence>
<dbReference type="CDD" id="cd18803">
    <property type="entry name" value="SF2_C_secA"/>
    <property type="match status" value="1"/>
</dbReference>
<dbReference type="GO" id="GO:0005829">
    <property type="term" value="C:cytosol"/>
    <property type="evidence" value="ECO:0007669"/>
    <property type="project" value="TreeGrafter"/>
</dbReference>
<dbReference type="Pfam" id="PF01043">
    <property type="entry name" value="SecA_PP_bind"/>
    <property type="match status" value="1"/>
</dbReference>
<dbReference type="Proteomes" id="UP000016569">
    <property type="component" value="Unassembled WGS sequence"/>
</dbReference>
<evidence type="ECO:0000256" key="15">
    <source>
        <dbReference type="HAMAP-Rule" id="MF_01382"/>
    </source>
</evidence>
<keyword evidence="12 15" id="KW-1278">Translocase</keyword>
<dbReference type="InterPro" id="IPR014018">
    <property type="entry name" value="SecA_motor_DEAD"/>
</dbReference>
<comment type="cofactor">
    <cofactor evidence="1">
        <name>Zn(2+)</name>
        <dbReference type="ChEBI" id="CHEBI:29105"/>
    </cofactor>
</comment>
<feature type="region of interest" description="Disordered" evidence="17">
    <location>
        <begin position="915"/>
        <end position="947"/>
    </location>
</feature>
<evidence type="ECO:0000256" key="10">
    <source>
        <dbReference type="ARBA" id="ARBA00022840"/>
    </source>
</evidence>
<dbReference type="InterPro" id="IPR036670">
    <property type="entry name" value="SecA_X-link_sf"/>
</dbReference>
<keyword evidence="5 15" id="KW-0963">Cytoplasm</keyword>
<keyword evidence="10 15" id="KW-0067">ATP-binding</keyword>
<evidence type="ECO:0000256" key="4">
    <source>
        <dbReference type="ARBA" id="ARBA00022475"/>
    </source>
</evidence>
<dbReference type="InterPro" id="IPR011115">
    <property type="entry name" value="SecA_DEAD"/>
</dbReference>
<reference evidence="21" key="1">
    <citation type="journal article" date="2013" name="Genome Announc.">
        <title>Draft Genome Sequence of the Dimorphic Prosthecate Bacterium Brevundimonas abyssalis TAR-001T.</title>
        <authorList>
            <person name="Tsubouchi T."/>
            <person name="Nishi S."/>
            <person name="Usui K."/>
            <person name="Shimane Y."/>
            <person name="Takaki Y."/>
            <person name="Maruyama T."/>
            <person name="Hatada Y."/>
        </authorList>
    </citation>
    <scope>NUCLEOTIDE SEQUENCE [LARGE SCALE GENOMIC DNA]</scope>
    <source>
        <strain evidence="21">TAR-001</strain>
    </source>
</reference>
<dbReference type="SUPFAM" id="SSF81767">
    <property type="entry name" value="Pre-protein crosslinking domain of SecA"/>
    <property type="match status" value="1"/>
</dbReference>
<feature type="binding site" evidence="15">
    <location>
        <begin position="104"/>
        <end position="108"/>
    </location>
    <ligand>
        <name>ATP</name>
        <dbReference type="ChEBI" id="CHEBI:30616"/>
    </ligand>
</feature>
<evidence type="ECO:0000313" key="21">
    <source>
        <dbReference type="Proteomes" id="UP000016569"/>
    </source>
</evidence>
<comment type="similarity">
    <text evidence="2 15 16">Belongs to the SecA family.</text>
</comment>
<dbReference type="GO" id="GO:0005524">
    <property type="term" value="F:ATP binding"/>
    <property type="evidence" value="ECO:0007669"/>
    <property type="project" value="UniProtKB-UniRule"/>
</dbReference>
<dbReference type="EMBL" id="BATC01000004">
    <property type="protein sequence ID" value="GAD58124.1"/>
    <property type="molecule type" value="Genomic_DNA"/>
</dbReference>
<dbReference type="Gene3D" id="3.10.450.50">
    <property type="match status" value="1"/>
</dbReference>
<dbReference type="InterPro" id="IPR004027">
    <property type="entry name" value="SEC_C_motif"/>
</dbReference>
<dbReference type="PROSITE" id="PS51196">
    <property type="entry name" value="SECA_MOTOR_DEAD"/>
    <property type="match status" value="1"/>
</dbReference>
<evidence type="ECO:0000256" key="16">
    <source>
        <dbReference type="RuleBase" id="RU003874"/>
    </source>
</evidence>
<dbReference type="FunFam" id="3.90.1440.10:FF:000001">
    <property type="entry name" value="Preprotein translocase subunit SecA"/>
    <property type="match status" value="1"/>
</dbReference>
<keyword evidence="21" id="KW-1185">Reference proteome</keyword>
<dbReference type="InterPro" id="IPR027417">
    <property type="entry name" value="P-loop_NTPase"/>
</dbReference>
<gene>
    <name evidence="15" type="primary">secA</name>
    <name evidence="20" type="ORF">MBEBAB_0374</name>
</gene>
<keyword evidence="14 15" id="KW-0472">Membrane</keyword>
<evidence type="ECO:0000256" key="6">
    <source>
        <dbReference type="ARBA" id="ARBA00022519"/>
    </source>
</evidence>
<dbReference type="GO" id="GO:0031522">
    <property type="term" value="C:cell envelope Sec protein transport complex"/>
    <property type="evidence" value="ECO:0007669"/>
    <property type="project" value="TreeGrafter"/>
</dbReference>
<evidence type="ECO:0000256" key="11">
    <source>
        <dbReference type="ARBA" id="ARBA00022927"/>
    </source>
</evidence>
<keyword evidence="8 15" id="KW-0547">Nucleotide-binding</keyword>
<keyword evidence="20" id="KW-0347">Helicase</keyword>
<dbReference type="InterPro" id="IPR044722">
    <property type="entry name" value="SecA_SF2_C"/>
</dbReference>
<dbReference type="SMART" id="SM00957">
    <property type="entry name" value="SecA_DEAD"/>
    <property type="match status" value="1"/>
</dbReference>
<dbReference type="GO" id="GO:0004386">
    <property type="term" value="F:helicase activity"/>
    <property type="evidence" value="ECO:0007669"/>
    <property type="project" value="UniProtKB-KW"/>
</dbReference>
<feature type="binding site" evidence="15">
    <location>
        <position position="86"/>
    </location>
    <ligand>
        <name>ATP</name>
        <dbReference type="ChEBI" id="CHEBI:30616"/>
    </ligand>
</feature>
<keyword evidence="3 15" id="KW-0813">Transport</keyword>
<evidence type="ECO:0000256" key="3">
    <source>
        <dbReference type="ARBA" id="ARBA00022448"/>
    </source>
</evidence>
<dbReference type="SUPFAM" id="SSF81886">
    <property type="entry name" value="Helical scaffold and wing domains of SecA"/>
    <property type="match status" value="1"/>
</dbReference>
<keyword evidence="11 15" id="KW-0653">Protein transport</keyword>
<evidence type="ECO:0000256" key="12">
    <source>
        <dbReference type="ARBA" id="ARBA00022967"/>
    </source>
</evidence>
<dbReference type="Pfam" id="PF02810">
    <property type="entry name" value="SEC-C"/>
    <property type="match status" value="1"/>
</dbReference>
<dbReference type="Gene3D" id="1.10.3060.10">
    <property type="entry name" value="Helical scaffold and wing domains of SecA"/>
    <property type="match status" value="1"/>
</dbReference>
<dbReference type="SUPFAM" id="SSF52540">
    <property type="entry name" value="P-loop containing nucleoside triphosphate hydrolases"/>
    <property type="match status" value="2"/>
</dbReference>
<evidence type="ECO:0000256" key="13">
    <source>
        <dbReference type="ARBA" id="ARBA00023010"/>
    </source>
</evidence>
<dbReference type="InterPro" id="IPR000185">
    <property type="entry name" value="SecA"/>
</dbReference>
<dbReference type="InterPro" id="IPR011130">
    <property type="entry name" value="SecA_preprotein_X-link_dom"/>
</dbReference>
<comment type="subunit">
    <text evidence="15">Monomer and homodimer. Part of the essential Sec protein translocation apparatus which comprises SecA, SecYEG and auxiliary proteins SecDF-YajC and YidC.</text>
</comment>
<feature type="domain" description="Helicase ATP-binding" evidence="18">
    <location>
        <begin position="88"/>
        <end position="247"/>
    </location>
</feature>
<evidence type="ECO:0000313" key="20">
    <source>
        <dbReference type="EMBL" id="GAD58124.1"/>
    </source>
</evidence>
<dbReference type="FunFam" id="3.40.50.300:FF:000334">
    <property type="entry name" value="Protein translocase subunit SecA"/>
    <property type="match status" value="1"/>
</dbReference>
<evidence type="ECO:0000256" key="8">
    <source>
        <dbReference type="ARBA" id="ARBA00022741"/>
    </source>
</evidence>
<dbReference type="InterPro" id="IPR014001">
    <property type="entry name" value="Helicase_ATP-bd"/>
</dbReference>
<sequence length="973" mass="109533">MLGFAKKFLGSSNDRQVKSFMAQVQRINALESKMEALSDDELRMMTQMFRDRVAGGESLDKILNEAFAVVREASKRVLGQRQFDVQLAGGMILHKGGIAEMRTGEGKTLVAVAPVYLNALSGKGVHVITVNDYLARRDAEWMGRVYRFLGMEVGVIVNGLSQGQRQASYAADITYGTNNEFGFDYLRDNLVYDRREMVQRSHHFAIVDEVDSILIDEARTPLIISGPTDDRSELYLIIDGIVKEMIQDETTFDHDEKQRQALLSEIGSERVEDMLRERGLLVEGTVDLYEAANVSLVHHVNQALRANTLYHRDKDYIVKGGEILLIDEFNGRIMQGRRLSEGLHQAIEAKEGVKIMPENQTLASVTIQNYFRLYEKLSGMTGTAATEASEFHDIYKMDVLEVPTHRPILRIDHDDEVYRTAAEKYLAVAQTIADRHAAGQPILVGTVSIEKSEKLSELLQTHAWEAEVWRLKPEALEKASQLAGGRRIKPIWTRTELETDPTGVKLLDKLGVDAFTVEKKSGKGVPHNVLNARHHEQEAFIVADAGLPGAVTIATNMAGRGTDIQLGGNLEMRMSRWTQEQRAMGNEITPELEAAESARLQADIEQHKQAALEAGGLFVLGTERHESRRIDNQLRGRTGRQGDPGTSKFYLSTDDDLLRIFAGDRLASIMETFKVAEGEAISHSWLNRAVETAQKRVEQRNYEIRKNLLKYDDVVNDQRKAVFEQRQEFLDTEDLSELVGEFRKDTVSDIVEQHMPPKAYAEQWDIDGLEEDVVKTLGLDVPVREWAAEEGVSNEEIEERLQAAAEARAVEREAQIGAGQMRGLERQFLLQMIDMQWREHLVHLDHLRGVIGLRGYGQRDPLNEYKTEAFSLFETLLTNLRHNVTRWVMTVEFRFEAPPPPAGDFQEIHLNPLTGENEMKNPAAQNPEGALSGDDRARLPVDALPPGWERTSRNADCPCGSGRKFKHCHGALV</sequence>
<keyword evidence="4 15" id="KW-1003">Cell membrane</keyword>
<comment type="caution">
    <text evidence="20">The sequence shown here is derived from an EMBL/GenBank/DDBJ whole genome shotgun (WGS) entry which is preliminary data.</text>
</comment>
<comment type="function">
    <text evidence="15">Part of the Sec protein translocase complex. Interacts with the SecYEG preprotein conducting channel. Has a central role in coupling the hydrolysis of ATP to the transfer of proteins into and across the cell membrane, serving both as a receptor for the preprotein-SecB complex and as an ATP-driven molecular motor driving the stepwise translocation of polypeptide chains across the membrane.</text>
</comment>
<keyword evidence="6" id="KW-0997">Cell inner membrane</keyword>
<dbReference type="GO" id="GO:0065002">
    <property type="term" value="P:intracellular protein transmembrane transport"/>
    <property type="evidence" value="ECO:0007669"/>
    <property type="project" value="UniProtKB-UniRule"/>
</dbReference>
<dbReference type="EC" id="7.4.2.8" evidence="15"/>
<feature type="binding site" evidence="15">
    <location>
        <position position="563"/>
    </location>
    <ligand>
        <name>ATP</name>
        <dbReference type="ChEBI" id="CHEBI:30616"/>
    </ligand>
</feature>
<dbReference type="OrthoDB" id="9805579at2"/>
<keyword evidence="9" id="KW-0862">Zinc</keyword>
<protein>
    <recommendedName>
        <fullName evidence="15 16">Protein translocase subunit SecA</fullName>
        <ecNumber evidence="15">7.4.2.8</ecNumber>
    </recommendedName>
</protein>
<dbReference type="PRINTS" id="PR00906">
    <property type="entry name" value="SECA"/>
</dbReference>
<evidence type="ECO:0000256" key="2">
    <source>
        <dbReference type="ARBA" id="ARBA00007650"/>
    </source>
</evidence>
<dbReference type="PROSITE" id="PS01312">
    <property type="entry name" value="SECA"/>
    <property type="match status" value="1"/>
</dbReference>
<dbReference type="FunFam" id="3.40.50.300:FF:000113">
    <property type="entry name" value="Preprotein translocase subunit SecA"/>
    <property type="match status" value="1"/>
</dbReference>
<dbReference type="InterPro" id="IPR011116">
    <property type="entry name" value="SecA_Wing/Scaffold"/>
</dbReference>
<dbReference type="RefSeq" id="WP_021696220.1">
    <property type="nucleotide sequence ID" value="NZ_BATC01000004.1"/>
</dbReference>
<feature type="domain" description="SecA family profile" evidence="19">
    <location>
        <begin position="2"/>
        <end position="682"/>
    </location>
</feature>
<dbReference type="NCBIfam" id="TIGR00963">
    <property type="entry name" value="secA"/>
    <property type="match status" value="1"/>
</dbReference>
<accession>A0A8E0N835</accession>
<evidence type="ECO:0000256" key="9">
    <source>
        <dbReference type="ARBA" id="ARBA00022833"/>
    </source>
</evidence>
<keyword evidence="20" id="KW-0378">Hydrolase</keyword>
<evidence type="ECO:0000259" key="19">
    <source>
        <dbReference type="PROSITE" id="PS51196"/>
    </source>
</evidence>
<dbReference type="GO" id="GO:0046872">
    <property type="term" value="F:metal ion binding"/>
    <property type="evidence" value="ECO:0007669"/>
    <property type="project" value="UniProtKB-KW"/>
</dbReference>
<dbReference type="HAMAP" id="MF_01382">
    <property type="entry name" value="SecA"/>
    <property type="match status" value="1"/>
</dbReference>
<dbReference type="PANTHER" id="PTHR30612">
    <property type="entry name" value="SECA INNER MEMBRANE COMPONENT OF SEC PROTEIN SECRETION SYSTEM"/>
    <property type="match status" value="1"/>
</dbReference>
<evidence type="ECO:0000256" key="7">
    <source>
        <dbReference type="ARBA" id="ARBA00022723"/>
    </source>
</evidence>
<dbReference type="PANTHER" id="PTHR30612:SF0">
    <property type="entry name" value="CHLOROPLAST PROTEIN-TRANSPORTING ATPASE"/>
    <property type="match status" value="1"/>
</dbReference>
<organism evidence="20 21">
    <name type="scientific">Brevundimonas abyssalis TAR-001</name>
    <dbReference type="NCBI Taxonomy" id="1391729"/>
    <lineage>
        <taxon>Bacteria</taxon>
        <taxon>Pseudomonadati</taxon>
        <taxon>Pseudomonadota</taxon>
        <taxon>Alphaproteobacteria</taxon>
        <taxon>Caulobacterales</taxon>
        <taxon>Caulobacteraceae</taxon>
        <taxon>Brevundimonas</taxon>
    </lineage>
</organism>
<evidence type="ECO:0000256" key="14">
    <source>
        <dbReference type="ARBA" id="ARBA00023136"/>
    </source>
</evidence>
<dbReference type="Pfam" id="PF07516">
    <property type="entry name" value="SecA_SW"/>
    <property type="match status" value="1"/>
</dbReference>
<dbReference type="FunFam" id="1.10.3060.10:FF:000003">
    <property type="entry name" value="Protein translocase subunit SecA"/>
    <property type="match status" value="1"/>
</dbReference>
<dbReference type="Gene3D" id="3.40.50.300">
    <property type="entry name" value="P-loop containing nucleotide triphosphate hydrolases"/>
    <property type="match status" value="3"/>
</dbReference>
<dbReference type="InterPro" id="IPR020937">
    <property type="entry name" value="SecA_CS"/>
</dbReference>
<dbReference type="GO" id="GO:0008564">
    <property type="term" value="F:protein-exporting ATPase activity"/>
    <property type="evidence" value="ECO:0007669"/>
    <property type="project" value="UniProtKB-EC"/>
</dbReference>
<keyword evidence="7" id="KW-0479">Metal-binding</keyword>
<dbReference type="Pfam" id="PF21090">
    <property type="entry name" value="P-loop_SecA"/>
    <property type="match status" value="1"/>
</dbReference>
<comment type="catalytic activity">
    <reaction evidence="15">
        <text>ATP + H2O + cellular proteinSide 1 = ADP + phosphate + cellular proteinSide 2.</text>
        <dbReference type="EC" id="7.4.2.8"/>
    </reaction>
</comment>
<dbReference type="SMART" id="SM00958">
    <property type="entry name" value="SecA_PP_bind"/>
    <property type="match status" value="1"/>
</dbReference>
<dbReference type="CDD" id="cd17928">
    <property type="entry name" value="DEXDc_SecA"/>
    <property type="match status" value="1"/>
</dbReference>
<dbReference type="GO" id="GO:0006605">
    <property type="term" value="P:protein targeting"/>
    <property type="evidence" value="ECO:0007669"/>
    <property type="project" value="UniProtKB-UniRule"/>
</dbReference>
<proteinExistence type="inferred from homology"/>